<proteinExistence type="predicted"/>
<protein>
    <submittedName>
        <fullName evidence="1">Uncharacterized protein</fullName>
    </submittedName>
</protein>
<comment type="caution">
    <text evidence="1">The sequence shown here is derived from an EMBL/GenBank/DDBJ whole genome shotgun (WGS) entry which is preliminary data.</text>
</comment>
<organism evidence="1 2">
    <name type="scientific">Cardiocondyla obscurior</name>
    <dbReference type="NCBI Taxonomy" id="286306"/>
    <lineage>
        <taxon>Eukaryota</taxon>
        <taxon>Metazoa</taxon>
        <taxon>Ecdysozoa</taxon>
        <taxon>Arthropoda</taxon>
        <taxon>Hexapoda</taxon>
        <taxon>Insecta</taxon>
        <taxon>Pterygota</taxon>
        <taxon>Neoptera</taxon>
        <taxon>Endopterygota</taxon>
        <taxon>Hymenoptera</taxon>
        <taxon>Apocrita</taxon>
        <taxon>Aculeata</taxon>
        <taxon>Formicoidea</taxon>
        <taxon>Formicidae</taxon>
        <taxon>Myrmicinae</taxon>
        <taxon>Cardiocondyla</taxon>
    </lineage>
</organism>
<gene>
    <name evidence="1" type="ORF">PUN28_010227</name>
</gene>
<accession>A0AAW2FSU4</accession>
<keyword evidence="2" id="KW-1185">Reference proteome</keyword>
<sequence>MLLGAGASIWRENRRERRVSSPYRRQSLAPAIISILIFETVKAYEKKSAISRGLSYRIRDTFYFLIILELFFNYFEYNTKKKRIYQKFCYVFLKTRERKRKREGRKRQRRKVFRINYQVELYNCYRFAWSADGSTRDEGFPCQRRLPFTIALN</sequence>
<dbReference type="Proteomes" id="UP001430953">
    <property type="component" value="Unassembled WGS sequence"/>
</dbReference>
<dbReference type="AlphaFoldDB" id="A0AAW2FSU4"/>
<evidence type="ECO:0000313" key="2">
    <source>
        <dbReference type="Proteomes" id="UP001430953"/>
    </source>
</evidence>
<dbReference type="EMBL" id="JADYXP020000009">
    <property type="protein sequence ID" value="KAL0117241.1"/>
    <property type="molecule type" value="Genomic_DNA"/>
</dbReference>
<reference evidence="1 2" key="1">
    <citation type="submission" date="2023-03" db="EMBL/GenBank/DDBJ databases">
        <title>High recombination rates correlate with genetic variation in Cardiocondyla obscurior ants.</title>
        <authorList>
            <person name="Errbii M."/>
        </authorList>
    </citation>
    <scope>NUCLEOTIDE SEQUENCE [LARGE SCALE GENOMIC DNA]</scope>
    <source>
        <strain evidence="1">Alpha-2009</strain>
        <tissue evidence="1">Whole body</tissue>
    </source>
</reference>
<name>A0AAW2FSU4_9HYME</name>
<evidence type="ECO:0000313" key="1">
    <source>
        <dbReference type="EMBL" id="KAL0117241.1"/>
    </source>
</evidence>